<protein>
    <recommendedName>
        <fullName evidence="6">Ankyrin repeat protein</fullName>
    </recommendedName>
</protein>
<evidence type="ECO:0000313" key="2">
    <source>
        <dbReference type="EMBL" id="CAF1469033.1"/>
    </source>
</evidence>
<dbReference type="AlphaFoldDB" id="A0A815QZM1"/>
<name>A0A815QZM1_9BILA</name>
<dbReference type="Proteomes" id="UP000663829">
    <property type="component" value="Unassembled WGS sequence"/>
</dbReference>
<comment type="caution">
    <text evidence="2">The sequence shown here is derived from an EMBL/GenBank/DDBJ whole genome shotgun (WGS) entry which is preliminary data.</text>
</comment>
<evidence type="ECO:0000313" key="5">
    <source>
        <dbReference type="Proteomes" id="UP000663829"/>
    </source>
</evidence>
<proteinExistence type="predicted"/>
<dbReference type="OrthoDB" id="5406014at2759"/>
<organism evidence="2 5">
    <name type="scientific">Didymodactylos carnosus</name>
    <dbReference type="NCBI Taxonomy" id="1234261"/>
    <lineage>
        <taxon>Eukaryota</taxon>
        <taxon>Metazoa</taxon>
        <taxon>Spiralia</taxon>
        <taxon>Gnathifera</taxon>
        <taxon>Rotifera</taxon>
        <taxon>Eurotatoria</taxon>
        <taxon>Bdelloidea</taxon>
        <taxon>Philodinida</taxon>
        <taxon>Philodinidae</taxon>
        <taxon>Didymodactylos</taxon>
    </lineage>
</organism>
<dbReference type="Proteomes" id="UP000682733">
    <property type="component" value="Unassembled WGS sequence"/>
</dbReference>
<dbReference type="EMBL" id="CAJNOK010015786">
    <property type="protein sequence ID" value="CAF1232191.1"/>
    <property type="molecule type" value="Genomic_DNA"/>
</dbReference>
<evidence type="ECO:0000313" key="3">
    <source>
        <dbReference type="EMBL" id="CAF4040297.1"/>
    </source>
</evidence>
<dbReference type="Proteomes" id="UP000677228">
    <property type="component" value="Unassembled WGS sequence"/>
</dbReference>
<dbReference type="Gene3D" id="1.25.40.20">
    <property type="entry name" value="Ankyrin repeat-containing domain"/>
    <property type="match status" value="1"/>
</dbReference>
<dbReference type="EMBL" id="CAJOBC010085904">
    <property type="protein sequence ID" value="CAF4337288.1"/>
    <property type="molecule type" value="Genomic_DNA"/>
</dbReference>
<evidence type="ECO:0000313" key="1">
    <source>
        <dbReference type="EMBL" id="CAF1232191.1"/>
    </source>
</evidence>
<dbReference type="SUPFAM" id="SSF48403">
    <property type="entry name" value="Ankyrin repeat"/>
    <property type="match status" value="1"/>
</dbReference>
<evidence type="ECO:0008006" key="6">
    <source>
        <dbReference type="Google" id="ProtNLM"/>
    </source>
</evidence>
<gene>
    <name evidence="2" type="ORF">GPM918_LOCUS35391</name>
    <name evidence="1" type="ORF">OVA965_LOCUS25431</name>
    <name evidence="4" type="ORF">SRO942_LOCUS36105</name>
    <name evidence="3" type="ORF">TMI583_LOCUS26157</name>
</gene>
<keyword evidence="5" id="KW-1185">Reference proteome</keyword>
<dbReference type="InterPro" id="IPR036770">
    <property type="entry name" value="Ankyrin_rpt-contain_sf"/>
</dbReference>
<dbReference type="EMBL" id="CAJOBA010037331">
    <property type="protein sequence ID" value="CAF4040297.1"/>
    <property type="molecule type" value="Genomic_DNA"/>
</dbReference>
<reference evidence="2" key="1">
    <citation type="submission" date="2021-02" db="EMBL/GenBank/DDBJ databases">
        <authorList>
            <person name="Nowell W R."/>
        </authorList>
    </citation>
    <scope>NUCLEOTIDE SEQUENCE</scope>
</reference>
<evidence type="ECO:0000313" key="4">
    <source>
        <dbReference type="EMBL" id="CAF4337288.1"/>
    </source>
</evidence>
<sequence>MLSPLSSNDDDNDSNVIDLFYHLRKENDIEKVRNILPFISNINIINKIQNLTDSTCLYVAYYYGHRHMAQILLEYGAVHSIRNLRHNLTPYEVTYTDDIKQLFVE</sequence>
<dbReference type="Proteomes" id="UP000681722">
    <property type="component" value="Unassembled WGS sequence"/>
</dbReference>
<accession>A0A815QZM1</accession>
<dbReference type="EMBL" id="CAJNOQ010020441">
    <property type="protein sequence ID" value="CAF1469033.1"/>
    <property type="molecule type" value="Genomic_DNA"/>
</dbReference>